<proteinExistence type="predicted"/>
<dbReference type="InterPro" id="IPR014710">
    <property type="entry name" value="RmlC-like_jellyroll"/>
</dbReference>
<protein>
    <recommendedName>
        <fullName evidence="2">(S)-ureidoglycine aminohydrolase cupin domain-containing protein</fullName>
    </recommendedName>
</protein>
<evidence type="ECO:0000256" key="1">
    <source>
        <dbReference type="SAM" id="MobiDB-lite"/>
    </source>
</evidence>
<dbReference type="AlphaFoldDB" id="A0A9N8DM51"/>
<dbReference type="Gene3D" id="2.60.120.10">
    <property type="entry name" value="Jelly Rolls"/>
    <property type="match status" value="1"/>
</dbReference>
<evidence type="ECO:0000313" key="4">
    <source>
        <dbReference type="Proteomes" id="UP001153069"/>
    </source>
</evidence>
<dbReference type="EMBL" id="CAICTM010000219">
    <property type="protein sequence ID" value="CAB9505162.1"/>
    <property type="molecule type" value="Genomic_DNA"/>
</dbReference>
<sequence>MSQDSEAGADIGKSLPMILFRPGMDVGELEDWPFENPKSDYVVHTNEGGKTPRASGRIDSSTPTSRVGIWKCTQGKFECTEQGDELMTILSGVVTVTNIGSGQAVTLKEGDSMFSRDGSRVLWDIQEDVTKVFYGSKPDGY</sequence>
<dbReference type="PANTHER" id="PTHR40943">
    <property type="entry name" value="CYTOPLASMIC PROTEIN-RELATED"/>
    <property type="match status" value="1"/>
</dbReference>
<comment type="caution">
    <text evidence="3">The sequence shown here is derived from an EMBL/GenBank/DDBJ whole genome shotgun (WGS) entry which is preliminary data.</text>
</comment>
<dbReference type="InterPro" id="IPR008579">
    <property type="entry name" value="UGlyAH_Cupin_dom"/>
</dbReference>
<feature type="domain" description="(S)-ureidoglycine aminohydrolase cupin" evidence="2">
    <location>
        <begin position="64"/>
        <end position="133"/>
    </location>
</feature>
<dbReference type="Proteomes" id="UP001153069">
    <property type="component" value="Unassembled WGS sequence"/>
</dbReference>
<dbReference type="PANTHER" id="PTHR40943:SF1">
    <property type="entry name" value="CYTOPLASMIC PROTEIN"/>
    <property type="match status" value="1"/>
</dbReference>
<dbReference type="SUPFAM" id="SSF51182">
    <property type="entry name" value="RmlC-like cupins"/>
    <property type="match status" value="1"/>
</dbReference>
<name>A0A9N8DM51_9STRA</name>
<reference evidence="3" key="1">
    <citation type="submission" date="2020-06" db="EMBL/GenBank/DDBJ databases">
        <authorList>
            <consortium name="Plant Systems Biology data submission"/>
        </authorList>
    </citation>
    <scope>NUCLEOTIDE SEQUENCE</scope>
    <source>
        <strain evidence="3">D6</strain>
    </source>
</reference>
<accession>A0A9N8DM51</accession>
<dbReference type="InterPro" id="IPR011051">
    <property type="entry name" value="RmlC_Cupin_sf"/>
</dbReference>
<evidence type="ECO:0000259" key="2">
    <source>
        <dbReference type="Pfam" id="PF05899"/>
    </source>
</evidence>
<organism evidence="3 4">
    <name type="scientific">Seminavis robusta</name>
    <dbReference type="NCBI Taxonomy" id="568900"/>
    <lineage>
        <taxon>Eukaryota</taxon>
        <taxon>Sar</taxon>
        <taxon>Stramenopiles</taxon>
        <taxon>Ochrophyta</taxon>
        <taxon>Bacillariophyta</taxon>
        <taxon>Bacillariophyceae</taxon>
        <taxon>Bacillariophycidae</taxon>
        <taxon>Naviculales</taxon>
        <taxon>Naviculaceae</taxon>
        <taxon>Seminavis</taxon>
    </lineage>
</organism>
<dbReference type="Pfam" id="PF05899">
    <property type="entry name" value="Cupin_3"/>
    <property type="match status" value="1"/>
</dbReference>
<feature type="region of interest" description="Disordered" evidence="1">
    <location>
        <begin position="43"/>
        <end position="65"/>
    </location>
</feature>
<evidence type="ECO:0000313" key="3">
    <source>
        <dbReference type="EMBL" id="CAB9505162.1"/>
    </source>
</evidence>
<keyword evidence="4" id="KW-1185">Reference proteome</keyword>
<gene>
    <name evidence="3" type="ORF">SEMRO_220_G090850.1</name>
</gene>